<gene>
    <name evidence="2" type="ORF">B2G88_16005</name>
</gene>
<dbReference type="AlphaFoldDB" id="A0A202E6M1"/>
<feature type="region of interest" description="Disordered" evidence="1">
    <location>
        <begin position="19"/>
        <end position="83"/>
    </location>
</feature>
<keyword evidence="3" id="KW-1185">Reference proteome</keyword>
<organism evidence="2 3">
    <name type="scientific">Natronolimnobius baerhuensis</name>
    <dbReference type="NCBI Taxonomy" id="253108"/>
    <lineage>
        <taxon>Archaea</taxon>
        <taxon>Methanobacteriati</taxon>
        <taxon>Methanobacteriota</taxon>
        <taxon>Stenosarchaea group</taxon>
        <taxon>Halobacteria</taxon>
        <taxon>Halobacteriales</taxon>
        <taxon>Natrialbaceae</taxon>
        <taxon>Natronolimnobius</taxon>
    </lineage>
</organism>
<feature type="compositionally biased region" description="Basic and acidic residues" evidence="1">
    <location>
        <begin position="33"/>
        <end position="45"/>
    </location>
</feature>
<reference evidence="2 3" key="1">
    <citation type="submission" date="2017-02" db="EMBL/GenBank/DDBJ databases">
        <title>Natronthermophilus aegyptiacus gen. nov.,sp. nov., an aerobic, extremely halophilic alkalithermophilic archaeon isolated from the athalassohaline Wadi An Natrun, Egypt.</title>
        <authorList>
            <person name="Zhao B."/>
        </authorList>
    </citation>
    <scope>NUCLEOTIDE SEQUENCE [LARGE SCALE GENOMIC DNA]</scope>
    <source>
        <strain evidence="2 3">CGMCC 1.3597</strain>
    </source>
</reference>
<dbReference type="EMBL" id="MWPH01000003">
    <property type="protein sequence ID" value="OVE83913.1"/>
    <property type="molecule type" value="Genomic_DNA"/>
</dbReference>
<evidence type="ECO:0000256" key="1">
    <source>
        <dbReference type="SAM" id="MobiDB-lite"/>
    </source>
</evidence>
<sequence length="83" mass="8806">MTLDRHAAERRRFARLLGVDGELGSGLPVTASEGDRQHGSRDHGSSPRSDSTTTTPATDALPTDTECPETDLDPDETQSLGAD</sequence>
<comment type="caution">
    <text evidence="2">The sequence shown here is derived from an EMBL/GenBank/DDBJ whole genome shotgun (WGS) entry which is preliminary data.</text>
</comment>
<dbReference type="Proteomes" id="UP000196084">
    <property type="component" value="Unassembled WGS sequence"/>
</dbReference>
<proteinExistence type="predicted"/>
<dbReference type="OrthoDB" id="205759at2157"/>
<dbReference type="RefSeq" id="WP_054863573.1">
    <property type="nucleotide sequence ID" value="NZ_MWPH01000003.1"/>
</dbReference>
<feature type="compositionally biased region" description="Acidic residues" evidence="1">
    <location>
        <begin position="66"/>
        <end position="76"/>
    </location>
</feature>
<protein>
    <submittedName>
        <fullName evidence="2">Uncharacterized protein</fullName>
    </submittedName>
</protein>
<evidence type="ECO:0000313" key="3">
    <source>
        <dbReference type="Proteomes" id="UP000196084"/>
    </source>
</evidence>
<evidence type="ECO:0000313" key="2">
    <source>
        <dbReference type="EMBL" id="OVE83913.1"/>
    </source>
</evidence>
<accession>A0A202E6M1</accession>
<feature type="compositionally biased region" description="Low complexity" evidence="1">
    <location>
        <begin position="46"/>
        <end position="65"/>
    </location>
</feature>
<name>A0A202E6M1_9EURY</name>